<organism evidence="1 2">
    <name type="scientific">Thermomonospora curvata (strain ATCC 19995 / DSM 43183 / JCM 3096 / KCTC 9072 / NBRC 15933 / NCIMB 10081 / Henssen B9)</name>
    <dbReference type="NCBI Taxonomy" id="471852"/>
    <lineage>
        <taxon>Bacteria</taxon>
        <taxon>Bacillati</taxon>
        <taxon>Actinomycetota</taxon>
        <taxon>Actinomycetes</taxon>
        <taxon>Streptosporangiales</taxon>
        <taxon>Thermomonosporaceae</taxon>
        <taxon>Thermomonospora</taxon>
    </lineage>
</organism>
<sequence>MTLTDAPFPRGPGGDGAVWDAAVTREIVAFEAWAGGGRNSKATG</sequence>
<dbReference type="AlphaFoldDB" id="D1AB64"/>
<dbReference type="STRING" id="471852.Tcur_3469"/>
<dbReference type="HOGENOM" id="CLU_3223202_0_0_11"/>
<dbReference type="KEGG" id="tcu:Tcur_3469"/>
<protein>
    <submittedName>
        <fullName evidence="1">Uncharacterized protein</fullName>
    </submittedName>
</protein>
<evidence type="ECO:0000313" key="2">
    <source>
        <dbReference type="Proteomes" id="UP000001918"/>
    </source>
</evidence>
<keyword evidence="2" id="KW-1185">Reference proteome</keyword>
<evidence type="ECO:0000313" key="1">
    <source>
        <dbReference type="EMBL" id="ACY99007.1"/>
    </source>
</evidence>
<reference evidence="1 2" key="1">
    <citation type="journal article" date="2011" name="Stand. Genomic Sci.">
        <title>Complete genome sequence of Thermomonospora curvata type strain (B9).</title>
        <authorList>
            <person name="Chertkov O."/>
            <person name="Sikorski J."/>
            <person name="Nolan M."/>
            <person name="Lapidus A."/>
            <person name="Lucas S."/>
            <person name="Del Rio T.G."/>
            <person name="Tice H."/>
            <person name="Cheng J.F."/>
            <person name="Goodwin L."/>
            <person name="Pitluck S."/>
            <person name="Liolios K."/>
            <person name="Ivanova N."/>
            <person name="Mavromatis K."/>
            <person name="Mikhailova N."/>
            <person name="Ovchinnikova G."/>
            <person name="Pati A."/>
            <person name="Chen A."/>
            <person name="Palaniappan K."/>
            <person name="Djao O.D."/>
            <person name="Land M."/>
            <person name="Hauser L."/>
            <person name="Chang Y.J."/>
            <person name="Jeffries C.D."/>
            <person name="Brettin T."/>
            <person name="Han C."/>
            <person name="Detter J.C."/>
            <person name="Rohde M."/>
            <person name="Goker M."/>
            <person name="Woyke T."/>
            <person name="Bristow J."/>
            <person name="Eisen J.A."/>
            <person name="Markowitz V."/>
            <person name="Hugenholtz P."/>
            <person name="Klenk H.P."/>
            <person name="Kyrpides N.C."/>
        </authorList>
    </citation>
    <scope>NUCLEOTIDE SEQUENCE [LARGE SCALE GENOMIC DNA]</scope>
    <source>
        <strain evidence="2">ATCC 19995 / DSM 43183 / JCM 3096 / KCTC 9072 / NBRC 15933 / NCIMB 10081 / Henssen B9</strain>
    </source>
</reference>
<dbReference type="Proteomes" id="UP000001918">
    <property type="component" value="Chromosome"/>
</dbReference>
<gene>
    <name evidence="1" type="ordered locus">Tcur_3469</name>
</gene>
<proteinExistence type="predicted"/>
<dbReference type="EMBL" id="CP001738">
    <property type="protein sequence ID" value="ACY99007.1"/>
    <property type="molecule type" value="Genomic_DNA"/>
</dbReference>
<name>D1AB64_THECD</name>
<accession>D1AB64</accession>